<dbReference type="Proteomes" id="UP000008983">
    <property type="component" value="Unassembled WGS sequence"/>
</dbReference>
<dbReference type="SUPFAM" id="SSF82109">
    <property type="entry name" value="MIR domain"/>
    <property type="match status" value="1"/>
</dbReference>
<dbReference type="AlphaFoldDB" id="G0R611"/>
<dbReference type="PANTHER" id="PTHR24274:SF1">
    <property type="entry name" value="CILIA- AND FLAGELLA-ASSOCIATED PROTEIN 161"/>
    <property type="match status" value="1"/>
</dbReference>
<dbReference type="Pfam" id="PF24569">
    <property type="entry name" value="CFAP161"/>
    <property type="match status" value="1"/>
</dbReference>
<dbReference type="InParanoid" id="G0R611"/>
<evidence type="ECO:0000313" key="2">
    <source>
        <dbReference type="Proteomes" id="UP000008983"/>
    </source>
</evidence>
<proteinExistence type="predicted"/>
<dbReference type="OrthoDB" id="444540at2759"/>
<reference evidence="1 2" key="1">
    <citation type="submission" date="2011-07" db="EMBL/GenBank/DDBJ databases">
        <authorList>
            <person name="Coyne R."/>
            <person name="Brami D."/>
            <person name="Johnson J."/>
            <person name="Hostetler J."/>
            <person name="Hannick L."/>
            <person name="Clark T."/>
            <person name="Cassidy-Hanley D."/>
            <person name="Inman J."/>
        </authorList>
    </citation>
    <scope>NUCLEOTIDE SEQUENCE [LARGE SCALE GENOMIC DNA]</scope>
    <source>
        <strain evidence="1 2">G5</strain>
    </source>
</reference>
<dbReference type="GO" id="GO:0031514">
    <property type="term" value="C:motile cilium"/>
    <property type="evidence" value="ECO:0007669"/>
    <property type="project" value="TreeGrafter"/>
</dbReference>
<protein>
    <submittedName>
        <fullName evidence="1">Uncharacterized protein</fullName>
    </submittedName>
</protein>
<dbReference type="RefSeq" id="XP_004023961.1">
    <property type="nucleotide sequence ID" value="XM_004023912.1"/>
</dbReference>
<dbReference type="OMA" id="FESCWPG"/>
<dbReference type="InterPro" id="IPR036300">
    <property type="entry name" value="MIR_dom_sf"/>
</dbReference>
<keyword evidence="2" id="KW-1185">Reference proteome</keyword>
<sequence length="484" mass="57381">MHNYNVDSKYQYTCRIGNWSEEQELDEYKMKEYLRKKERQNLVSTQQEEKLYTSLNDAALTYSQDGLIRFGDRIMLQSLSAQGFVACDIYDKIVGQNEAYAISVTQNLKPQVRSVFELQRYDKEQDFYQDDIIHYGQQFRIQINKRLFDKDLFISSCHITPQKSAKFSAKQEVCAINQDTISTVWVFEYSDPKLRFEMKGQPVNAHEPVLIKHVITNQWLACNDQIIYDNQYGLEYEIYCHSYLTHNKTQNLIAEKSGRKTIETPMKNQHLFNHFKVFTSFQPESNFDDTFVRQKNAPTSEDLLVKLKRQLRIRGPYGFSSFAHVFYGLDKQNLKVLPNNLFIQAFKIFGLSIQDQDIQQLVLQYQNQNRSINYQVFLNQLRGQLDQNRLDLIEKAYLIIKEKLGKITLFGLIELFKKQKHPDVLKKYNTEKEVLNDFIINWGNIDQYSEINQEVFQNYYHNFSISVDKDDYFEAVMKNVWDLE</sequence>
<dbReference type="InterPro" id="IPR055325">
    <property type="entry name" value="CF161"/>
</dbReference>
<evidence type="ECO:0000313" key="1">
    <source>
        <dbReference type="EMBL" id="EGR27077.1"/>
    </source>
</evidence>
<dbReference type="GO" id="GO:0060271">
    <property type="term" value="P:cilium assembly"/>
    <property type="evidence" value="ECO:0007669"/>
    <property type="project" value="TreeGrafter"/>
</dbReference>
<dbReference type="Gene3D" id="1.10.238.10">
    <property type="entry name" value="EF-hand"/>
    <property type="match status" value="1"/>
</dbReference>
<dbReference type="SUPFAM" id="SSF47473">
    <property type="entry name" value="EF-hand"/>
    <property type="match status" value="1"/>
</dbReference>
<dbReference type="GeneID" id="14903145"/>
<dbReference type="PANTHER" id="PTHR24274">
    <property type="entry name" value="CILIA- AND FLAGELLA-ASSOCIATED PROTEIN 161"/>
    <property type="match status" value="1"/>
</dbReference>
<dbReference type="STRING" id="857967.G0R611"/>
<accession>G0R611</accession>
<organism evidence="1 2">
    <name type="scientific">Ichthyophthirius multifiliis</name>
    <name type="common">White spot disease agent</name>
    <name type="synonym">Ich</name>
    <dbReference type="NCBI Taxonomy" id="5932"/>
    <lineage>
        <taxon>Eukaryota</taxon>
        <taxon>Sar</taxon>
        <taxon>Alveolata</taxon>
        <taxon>Ciliophora</taxon>
        <taxon>Intramacronucleata</taxon>
        <taxon>Oligohymenophorea</taxon>
        <taxon>Hymenostomatida</taxon>
        <taxon>Ophryoglenina</taxon>
        <taxon>Ichthyophthirius</taxon>
    </lineage>
</organism>
<dbReference type="InterPro" id="IPR011992">
    <property type="entry name" value="EF-hand-dom_pair"/>
</dbReference>
<dbReference type="eggNOG" id="KOG0032">
    <property type="taxonomic scope" value="Eukaryota"/>
</dbReference>
<name>G0R611_ICHMU</name>
<dbReference type="Gene3D" id="2.80.10.50">
    <property type="match status" value="1"/>
</dbReference>
<dbReference type="EMBL" id="GL984388">
    <property type="protein sequence ID" value="EGR27077.1"/>
    <property type="molecule type" value="Genomic_DNA"/>
</dbReference>
<gene>
    <name evidence="1" type="ORF">IMG5_201940</name>
</gene>